<gene>
    <name evidence="1" type="ORF">Dsi01nite_084100</name>
</gene>
<protein>
    <submittedName>
        <fullName evidence="1">Uncharacterized protein</fullName>
    </submittedName>
</protein>
<sequence>MWHYLSLRLADVPAMPVWPAERVHLAGPKGSVGWVLSAATDPDGRWHDERVTYDRPPDDDEPDVSGMTAAVVLRPYDDELVYANGHVLSTPDVFGVAGGPAIGLYPNPHCRSCDRLMFHVTTVKHTIREHGHGWRSLCLCEDCRITTCTATNWN</sequence>
<evidence type="ECO:0000313" key="1">
    <source>
        <dbReference type="EMBL" id="GIG50369.1"/>
    </source>
</evidence>
<evidence type="ECO:0000313" key="2">
    <source>
        <dbReference type="Proteomes" id="UP000660611"/>
    </source>
</evidence>
<dbReference type="Proteomes" id="UP000660611">
    <property type="component" value="Unassembled WGS sequence"/>
</dbReference>
<organism evidence="1 2">
    <name type="scientific">Dactylosporangium siamense</name>
    <dbReference type="NCBI Taxonomy" id="685454"/>
    <lineage>
        <taxon>Bacteria</taxon>
        <taxon>Bacillati</taxon>
        <taxon>Actinomycetota</taxon>
        <taxon>Actinomycetes</taxon>
        <taxon>Micromonosporales</taxon>
        <taxon>Micromonosporaceae</taxon>
        <taxon>Dactylosporangium</taxon>
    </lineage>
</organism>
<reference evidence="1" key="1">
    <citation type="submission" date="2021-01" db="EMBL/GenBank/DDBJ databases">
        <title>Whole genome shotgun sequence of Dactylosporangium siamense NBRC 106093.</title>
        <authorList>
            <person name="Komaki H."/>
            <person name="Tamura T."/>
        </authorList>
    </citation>
    <scope>NUCLEOTIDE SEQUENCE</scope>
    <source>
        <strain evidence="1">NBRC 106093</strain>
    </source>
</reference>
<dbReference type="AlphaFoldDB" id="A0A919PUD3"/>
<comment type="caution">
    <text evidence="1">The sequence shown here is derived from an EMBL/GenBank/DDBJ whole genome shotgun (WGS) entry which is preliminary data.</text>
</comment>
<accession>A0A919PUD3</accession>
<keyword evidence="2" id="KW-1185">Reference proteome</keyword>
<dbReference type="EMBL" id="BONQ01000129">
    <property type="protein sequence ID" value="GIG50369.1"/>
    <property type="molecule type" value="Genomic_DNA"/>
</dbReference>
<proteinExistence type="predicted"/>
<name>A0A919PUD3_9ACTN</name>